<evidence type="ECO:0000313" key="3">
    <source>
        <dbReference type="Proteomes" id="UP000035648"/>
    </source>
</evidence>
<sequence length="289" mass="32165">MIKNRLQFIFGFLLVSAVIIWAGYFTNSNADTNNTDHIYFLDVGQGDSEYIKLRDGSDILIDGGPDQKVLTELGRVMDFGDRKIDLVILTHPHADHLTGLISVINRFEIGEVWESGVEYPSSVYDQWKNDIKTKNISDSFVTAGKSQSFNFGQTKFSVLYPLLPEKNLKIDDLNNSSVITQLSDGRISFLFLGDAQLEAQQKILNQLNLITVLKVGHHGSSNGTLDDLLKITRPAVGVIEVGKDNTYGHPASSVINLLKSYAVRIYRTDQNGTVEISTDGKSYNIKTNF</sequence>
<evidence type="ECO:0000259" key="1">
    <source>
        <dbReference type="SMART" id="SM00849"/>
    </source>
</evidence>
<dbReference type="Proteomes" id="UP000035648">
    <property type="component" value="Chromosome"/>
</dbReference>
<dbReference type="SMART" id="SM00849">
    <property type="entry name" value="Lactamase_B"/>
    <property type="match status" value="1"/>
</dbReference>
<dbReference type="InterPro" id="IPR052159">
    <property type="entry name" value="Competence_DNA_uptake"/>
</dbReference>
<dbReference type="InterPro" id="IPR036866">
    <property type="entry name" value="RibonucZ/Hydroxyglut_hydro"/>
</dbReference>
<dbReference type="Gene3D" id="3.60.15.10">
    <property type="entry name" value="Ribonuclease Z/Hydroxyacylglutathione hydrolase-like"/>
    <property type="match status" value="1"/>
</dbReference>
<dbReference type="Pfam" id="PF00753">
    <property type="entry name" value="Lactamase_B"/>
    <property type="match status" value="1"/>
</dbReference>
<name>A0A0G4B4V4_9BACT</name>
<dbReference type="EMBL" id="CP011213">
    <property type="protein sequence ID" value="AKM82438.1"/>
    <property type="molecule type" value="Genomic_DNA"/>
</dbReference>
<dbReference type="KEGG" id="bbgw:UT28_C0001G0638"/>
<dbReference type="InterPro" id="IPR035681">
    <property type="entry name" value="ComA-like_MBL"/>
</dbReference>
<feature type="domain" description="Metallo-beta-lactamase" evidence="1">
    <location>
        <begin position="45"/>
        <end position="243"/>
    </location>
</feature>
<dbReference type="SUPFAM" id="SSF56281">
    <property type="entry name" value="Metallo-hydrolase/oxidoreductase"/>
    <property type="match status" value="1"/>
</dbReference>
<reference evidence="2 3" key="1">
    <citation type="journal article" date="2015" name="Nature">
        <title>rRNA introns, odd ribosomes, and small enigmatic genomes across a large radiation of phyla.</title>
        <authorList>
            <person name="Brown C.T."/>
            <person name="Hug L.A."/>
            <person name="Thomas B.C."/>
            <person name="Sharon I."/>
            <person name="Castelle C.J."/>
            <person name="Singh A."/>
            <person name="Wilkins M.J."/>
            <person name="Williams K.H."/>
            <person name="Banfield J.F."/>
        </authorList>
    </citation>
    <scope>NUCLEOTIDE SEQUENCE [LARGE SCALE GENOMIC DNA]</scope>
</reference>
<dbReference type="PANTHER" id="PTHR30619:SF7">
    <property type="entry name" value="BETA-LACTAMASE DOMAIN PROTEIN"/>
    <property type="match status" value="1"/>
</dbReference>
<dbReference type="AlphaFoldDB" id="A0A0G4B4V4"/>
<accession>A0A0G4B4V4</accession>
<protein>
    <submittedName>
        <fullName evidence="2">Internalization-like protein competence protein ComEC/Rec2, competence protein ComEC protein</fullName>
    </submittedName>
</protein>
<gene>
    <name evidence="2" type="ORF">UT28_C0001G0638</name>
</gene>
<dbReference type="STRING" id="1618337.UT28_C0001G0638"/>
<dbReference type="InterPro" id="IPR001279">
    <property type="entry name" value="Metallo-B-lactamas"/>
</dbReference>
<dbReference type="CDD" id="cd07731">
    <property type="entry name" value="ComA-like_MBL-fold"/>
    <property type="match status" value="1"/>
</dbReference>
<proteinExistence type="predicted"/>
<dbReference type="PANTHER" id="PTHR30619">
    <property type="entry name" value="DNA INTERNALIZATION/COMPETENCE PROTEIN COMEC/REC2"/>
    <property type="match status" value="1"/>
</dbReference>
<organism evidence="2 3">
    <name type="scientific">Berkelbacteria bacterium GW2011_GWE1_39_12</name>
    <dbReference type="NCBI Taxonomy" id="1618337"/>
    <lineage>
        <taxon>Bacteria</taxon>
        <taxon>Candidatus Berkelbacteria</taxon>
    </lineage>
</organism>
<evidence type="ECO:0000313" key="2">
    <source>
        <dbReference type="EMBL" id="AKM82438.1"/>
    </source>
</evidence>